<comment type="caution">
    <text evidence="6">The sequence shown here is derived from an EMBL/GenBank/DDBJ whole genome shotgun (WGS) entry which is preliminary data.</text>
</comment>
<dbReference type="PANTHER" id="PTHR30426">
    <property type="entry name" value="4-HYDROXY-3-METHYLBUT-2-ENYL DIPHOSPHATE REDUCTASE"/>
    <property type="match status" value="1"/>
</dbReference>
<evidence type="ECO:0000256" key="1">
    <source>
        <dbReference type="ARBA" id="ARBA00001966"/>
    </source>
</evidence>
<name>A0A8I0HCB4_XANCI</name>
<gene>
    <name evidence="6" type="primary">ispH</name>
    <name evidence="6" type="synonym">lytB</name>
    <name evidence="6" type="ORF">GUH15_27955</name>
</gene>
<dbReference type="GO" id="GO:0050992">
    <property type="term" value="P:dimethylallyl diphosphate biosynthetic process"/>
    <property type="evidence" value="ECO:0007669"/>
    <property type="project" value="InterPro"/>
</dbReference>
<evidence type="ECO:0000256" key="5">
    <source>
        <dbReference type="ARBA" id="ARBA00023014"/>
    </source>
</evidence>
<organism evidence="6 7">
    <name type="scientific">Xanthomonas citri pv. citri</name>
    <dbReference type="NCBI Taxonomy" id="611301"/>
    <lineage>
        <taxon>Bacteria</taxon>
        <taxon>Pseudomonadati</taxon>
        <taxon>Pseudomonadota</taxon>
        <taxon>Gammaproteobacteria</taxon>
        <taxon>Lysobacterales</taxon>
        <taxon>Lysobacteraceae</taxon>
        <taxon>Xanthomonas</taxon>
    </lineage>
</organism>
<evidence type="ECO:0000313" key="7">
    <source>
        <dbReference type="Proteomes" id="UP000653002"/>
    </source>
</evidence>
<dbReference type="InterPro" id="IPR003451">
    <property type="entry name" value="LytB/IspH"/>
</dbReference>
<dbReference type="GO" id="GO:0051539">
    <property type="term" value="F:4 iron, 4 sulfur cluster binding"/>
    <property type="evidence" value="ECO:0007669"/>
    <property type="project" value="UniProtKB-KW"/>
</dbReference>
<evidence type="ECO:0000256" key="3">
    <source>
        <dbReference type="ARBA" id="ARBA00022723"/>
    </source>
</evidence>
<dbReference type="PANTHER" id="PTHR30426:SF0">
    <property type="entry name" value="4-HYDROXY-3-METHYLBUT-2-ENYL DIPHOSPHATE REDUCTASE"/>
    <property type="match status" value="1"/>
</dbReference>
<dbReference type="GO" id="GO:0051745">
    <property type="term" value="F:4-hydroxy-3-methylbut-2-enyl diphosphate reductase activity"/>
    <property type="evidence" value="ECO:0007669"/>
    <property type="project" value="UniProtKB-EC"/>
</dbReference>
<feature type="non-terminal residue" evidence="6">
    <location>
        <position position="1"/>
    </location>
</feature>
<sequence length="90" mass="9683">EIVHNNFIVKELASRGVHFAESLDEVPSGARLLLSAHGVGAAVEERARSICGELVDATCPLVKRLHDAASRCRPGEVLILIGHRGHPEVE</sequence>
<evidence type="ECO:0000313" key="6">
    <source>
        <dbReference type="EMBL" id="MBD4339817.1"/>
    </source>
</evidence>
<evidence type="ECO:0000256" key="4">
    <source>
        <dbReference type="ARBA" id="ARBA00023004"/>
    </source>
</evidence>
<dbReference type="Gene3D" id="3.40.50.11270">
    <property type="match status" value="1"/>
</dbReference>
<keyword evidence="4" id="KW-0408">Iron</keyword>
<dbReference type="EMBL" id="JAABFR010002379">
    <property type="protein sequence ID" value="MBD4339817.1"/>
    <property type="molecule type" value="Genomic_DNA"/>
</dbReference>
<feature type="non-terminal residue" evidence="6">
    <location>
        <position position="90"/>
    </location>
</feature>
<keyword evidence="3" id="KW-0479">Metal-binding</keyword>
<proteinExistence type="predicted"/>
<dbReference type="Proteomes" id="UP000653002">
    <property type="component" value="Unassembled WGS sequence"/>
</dbReference>
<comment type="cofactor">
    <cofactor evidence="1">
        <name>[4Fe-4S] cluster</name>
        <dbReference type="ChEBI" id="CHEBI:49883"/>
    </cofactor>
</comment>
<dbReference type="EC" id="1.17.7.4" evidence="6"/>
<accession>A0A8I0HCB4</accession>
<keyword evidence="5" id="KW-0411">Iron-sulfur</keyword>
<dbReference type="GO" id="GO:0019288">
    <property type="term" value="P:isopentenyl diphosphate biosynthetic process, methylerythritol 4-phosphate pathway"/>
    <property type="evidence" value="ECO:0007669"/>
    <property type="project" value="InterPro"/>
</dbReference>
<dbReference type="GO" id="GO:0046872">
    <property type="term" value="F:metal ion binding"/>
    <property type="evidence" value="ECO:0007669"/>
    <property type="project" value="UniProtKB-KW"/>
</dbReference>
<reference evidence="6" key="1">
    <citation type="submission" date="2020-01" db="EMBL/GenBank/DDBJ databases">
        <authorList>
            <person name="Richard D."/>
        </authorList>
    </citation>
    <scope>NUCLEOTIDE SEQUENCE</scope>
    <source>
        <strain evidence="6">JP541</strain>
    </source>
</reference>
<protein>
    <submittedName>
        <fullName evidence="6">4-hydroxy-3-methylbut-2-enyl diphosphate reductase</fullName>
        <ecNumber evidence="6">1.17.7.4</ecNumber>
    </submittedName>
</protein>
<evidence type="ECO:0000256" key="2">
    <source>
        <dbReference type="ARBA" id="ARBA00022485"/>
    </source>
</evidence>
<dbReference type="Pfam" id="PF02401">
    <property type="entry name" value="LYTB"/>
    <property type="match status" value="1"/>
</dbReference>
<keyword evidence="2" id="KW-0004">4Fe-4S</keyword>
<keyword evidence="6" id="KW-0560">Oxidoreductase</keyword>
<dbReference type="AlphaFoldDB" id="A0A8I0HCB4"/>